<evidence type="ECO:0000313" key="2">
    <source>
        <dbReference type="Proteomes" id="UP000655225"/>
    </source>
</evidence>
<evidence type="ECO:0000313" key="1">
    <source>
        <dbReference type="EMBL" id="KAF8369955.1"/>
    </source>
</evidence>
<sequence>MESETSFLLLRMVDPSFSQSPHCKDRKLKQRKVNCSLAASGIQKDEESITARKSGIDKEPRIQVVYKCSVRPEAIDRRKKMQAEMKIEKAVDTAKGTDIMVEAKLA</sequence>
<proteinExistence type="predicted"/>
<name>A0A834Y663_TETSI</name>
<dbReference type="Proteomes" id="UP000655225">
    <property type="component" value="Unassembled WGS sequence"/>
</dbReference>
<keyword evidence="2" id="KW-1185">Reference proteome</keyword>
<organism evidence="1 2">
    <name type="scientific">Tetracentron sinense</name>
    <name type="common">Spur-leaf</name>
    <dbReference type="NCBI Taxonomy" id="13715"/>
    <lineage>
        <taxon>Eukaryota</taxon>
        <taxon>Viridiplantae</taxon>
        <taxon>Streptophyta</taxon>
        <taxon>Embryophyta</taxon>
        <taxon>Tracheophyta</taxon>
        <taxon>Spermatophyta</taxon>
        <taxon>Magnoliopsida</taxon>
        <taxon>Trochodendrales</taxon>
        <taxon>Trochodendraceae</taxon>
        <taxon>Tetracentron</taxon>
    </lineage>
</organism>
<accession>A0A834Y663</accession>
<gene>
    <name evidence="1" type="ORF">HHK36_032017</name>
</gene>
<comment type="caution">
    <text evidence="1">The sequence shown here is derived from an EMBL/GenBank/DDBJ whole genome shotgun (WGS) entry which is preliminary data.</text>
</comment>
<protein>
    <submittedName>
        <fullName evidence="1">Uncharacterized protein</fullName>
    </submittedName>
</protein>
<dbReference type="EMBL" id="JABCRI010000380">
    <property type="protein sequence ID" value="KAF8369955.1"/>
    <property type="molecule type" value="Genomic_DNA"/>
</dbReference>
<dbReference type="AlphaFoldDB" id="A0A834Y663"/>
<reference evidence="1 2" key="1">
    <citation type="submission" date="2020-04" db="EMBL/GenBank/DDBJ databases">
        <title>Plant Genome Project.</title>
        <authorList>
            <person name="Zhang R.-G."/>
        </authorList>
    </citation>
    <scope>NUCLEOTIDE SEQUENCE [LARGE SCALE GENOMIC DNA]</scope>
    <source>
        <strain evidence="1">YNK0</strain>
        <tissue evidence="1">Leaf</tissue>
    </source>
</reference>